<dbReference type="Proteomes" id="UP000246077">
    <property type="component" value="Unassembled WGS sequence"/>
</dbReference>
<dbReference type="RefSeq" id="WP_109920198.1">
    <property type="nucleotide sequence ID" value="NZ_QGLF01000002.1"/>
</dbReference>
<reference evidence="3" key="1">
    <citation type="submission" date="2018-05" db="EMBL/GenBank/DDBJ databases">
        <title>Zavarzinia sp. HR-AS.</title>
        <authorList>
            <person name="Lee Y."/>
            <person name="Jeon C.O."/>
        </authorList>
    </citation>
    <scope>NUCLEOTIDE SEQUENCE [LARGE SCALE GENOMIC DNA]</scope>
    <source>
        <strain evidence="3">DSM 1231</strain>
    </source>
</reference>
<dbReference type="SUPFAM" id="SSF143120">
    <property type="entry name" value="YefM-like"/>
    <property type="match status" value="1"/>
</dbReference>
<evidence type="ECO:0000313" key="2">
    <source>
        <dbReference type="EMBL" id="PWR21553.1"/>
    </source>
</evidence>
<protein>
    <submittedName>
        <fullName evidence="2">Prevent-host-death protein</fullName>
    </submittedName>
</protein>
<accession>A0A317E8F6</accession>
<name>A0A317E8F6_9PROT</name>
<organism evidence="2 3">
    <name type="scientific">Zavarzinia compransoris</name>
    <dbReference type="NCBI Taxonomy" id="1264899"/>
    <lineage>
        <taxon>Bacteria</taxon>
        <taxon>Pseudomonadati</taxon>
        <taxon>Pseudomonadota</taxon>
        <taxon>Alphaproteobacteria</taxon>
        <taxon>Rhodospirillales</taxon>
        <taxon>Zavarziniaceae</taxon>
        <taxon>Zavarzinia</taxon>
    </lineage>
</organism>
<keyword evidence="3" id="KW-1185">Reference proteome</keyword>
<evidence type="ECO:0000313" key="3">
    <source>
        <dbReference type="Proteomes" id="UP000246077"/>
    </source>
</evidence>
<dbReference type="InterPro" id="IPR036165">
    <property type="entry name" value="YefM-like_sf"/>
</dbReference>
<evidence type="ECO:0000256" key="1">
    <source>
        <dbReference type="ARBA" id="ARBA00009981"/>
    </source>
</evidence>
<comment type="caution">
    <text evidence="2">The sequence shown here is derived from an EMBL/GenBank/DDBJ whole genome shotgun (WGS) entry which is preliminary data.</text>
</comment>
<dbReference type="EMBL" id="QGLF01000002">
    <property type="protein sequence ID" value="PWR21553.1"/>
    <property type="molecule type" value="Genomic_DNA"/>
</dbReference>
<proteinExistence type="inferred from homology"/>
<sequence>MKTFSTNNLLKDIRTVTSAAAKAPVQITQYRKPRFVLMSIDDDERLTNSDPRKVYAIEETPPELRAFMLAEIDKVLKDDKDDRQAPSGLF</sequence>
<dbReference type="OrthoDB" id="165038at2"/>
<comment type="similarity">
    <text evidence="1">Belongs to the phD/YefM antitoxin family.</text>
</comment>
<dbReference type="AlphaFoldDB" id="A0A317E8F6"/>
<gene>
    <name evidence="2" type="ORF">DKG75_05980</name>
</gene>